<protein>
    <submittedName>
        <fullName evidence="1">Uncharacterized protein</fullName>
    </submittedName>
</protein>
<dbReference type="Gramene" id="MELO3C000129.2.1">
    <property type="protein sequence ID" value="MELO3C000129.2.1"/>
    <property type="gene ID" value="MELO3C000129.2"/>
</dbReference>
<proteinExistence type="predicted"/>
<dbReference type="EnsemblPlants" id="MELO3C000129.2.1">
    <property type="protein sequence ID" value="MELO3C000129.2.1"/>
    <property type="gene ID" value="MELO3C000129.2"/>
</dbReference>
<evidence type="ECO:0000313" key="1">
    <source>
        <dbReference type="EnsemblPlants" id="MELO3C000129.2.1"/>
    </source>
</evidence>
<accession>A0A9I9CBV3</accession>
<dbReference type="AlphaFoldDB" id="A0A9I9CBV3"/>
<name>A0A9I9CBV3_CUCME</name>
<organism evidence="1">
    <name type="scientific">Cucumis melo</name>
    <name type="common">Muskmelon</name>
    <dbReference type="NCBI Taxonomy" id="3656"/>
    <lineage>
        <taxon>Eukaryota</taxon>
        <taxon>Viridiplantae</taxon>
        <taxon>Streptophyta</taxon>
        <taxon>Embryophyta</taxon>
        <taxon>Tracheophyta</taxon>
        <taxon>Spermatophyta</taxon>
        <taxon>Magnoliopsida</taxon>
        <taxon>eudicotyledons</taxon>
        <taxon>Gunneridae</taxon>
        <taxon>Pentapetalae</taxon>
        <taxon>rosids</taxon>
        <taxon>fabids</taxon>
        <taxon>Cucurbitales</taxon>
        <taxon>Cucurbitaceae</taxon>
        <taxon>Benincaseae</taxon>
        <taxon>Cucumis</taxon>
    </lineage>
</organism>
<sequence>FSRRNSTTEIIIPHGERLTEWSTCQTSRRWSSGTMPVILNSGRVRRRLCFTGSLRLKTTSLISLLFFGSME</sequence>
<reference evidence="1" key="1">
    <citation type="submission" date="2023-03" db="UniProtKB">
        <authorList>
            <consortium name="EnsemblPlants"/>
        </authorList>
    </citation>
    <scope>IDENTIFICATION</scope>
</reference>